<dbReference type="Proteomes" id="UP000887580">
    <property type="component" value="Unplaced"/>
</dbReference>
<proteinExistence type="predicted"/>
<evidence type="ECO:0000313" key="2">
    <source>
        <dbReference type="WBParaSite" id="PS1159_v2.g1912.t1"/>
    </source>
</evidence>
<evidence type="ECO:0000313" key="1">
    <source>
        <dbReference type="Proteomes" id="UP000887580"/>
    </source>
</evidence>
<dbReference type="WBParaSite" id="PS1159_v2.g1912.t1">
    <property type="protein sequence ID" value="PS1159_v2.g1912.t1"/>
    <property type="gene ID" value="PS1159_v2.g1912"/>
</dbReference>
<protein>
    <submittedName>
        <fullName evidence="2">Major facilitator superfamily (MFS) profile domain-containing protein</fullName>
    </submittedName>
</protein>
<accession>A0AC35FNA5</accession>
<organism evidence="1 2">
    <name type="scientific">Panagrolaimus sp. PS1159</name>
    <dbReference type="NCBI Taxonomy" id="55785"/>
    <lineage>
        <taxon>Eukaryota</taxon>
        <taxon>Metazoa</taxon>
        <taxon>Ecdysozoa</taxon>
        <taxon>Nematoda</taxon>
        <taxon>Chromadorea</taxon>
        <taxon>Rhabditida</taxon>
        <taxon>Tylenchina</taxon>
        <taxon>Panagrolaimomorpha</taxon>
        <taxon>Panagrolaimoidea</taxon>
        <taxon>Panagrolaimidae</taxon>
        <taxon>Panagrolaimus</taxon>
    </lineage>
</organism>
<name>A0AC35FNA5_9BILA</name>
<reference evidence="2" key="1">
    <citation type="submission" date="2022-11" db="UniProtKB">
        <authorList>
            <consortium name="WormBaseParasite"/>
        </authorList>
    </citation>
    <scope>IDENTIFICATION</scope>
</reference>
<sequence length="602" mass="66519">MVQVAVAAASNSGVPRPEHEPQLGGFIYLLAFMAVIGGFLFGYDTGIVSAAMLYLPHDHNMGLESNVWQEIIVSITPGFAGVGSLVAGVASDKFGRKNMIVLSTIIFSIGAIICAAAFDRWILVGGRILLGLAIGFASMIVPMYIGESSPANIRGQLVTGFQLMITIGLVAANIIGGGFSYVKPETVGWRLMFGFAAVPAVIQFIGFLFLPESPRWLFEHRGPKECQDVLERVYNGDRIWVEYELEEIAVSHETQQRELEENGGDGFILGRIWKTPHIRKALIIGSTLQMFQQLCGINTIMYYAGTVIKSAGVKNNQTTIWITVGTSTVNFLGTFIPIAIIEKAGRRKILMCSVVGVIFASCLFGVAFLMINLDSAKSLPSNENSTKCDYSNCDRCVTDDKCGFCSIKDQRKNGYCLAIADKNGDRNSADGFCMNDTGNEMHPYGNDTYEFADVYCHTQWTIFPIILMVVFFTCFSSGFAPIPWVLNSEFYPLWARSTCISIATFTNWIFNLIVSLTFLSLSQAVTRAGTFFIYAIITVIALVFIYFFIPETKGCSIDEVELLFMKKRQRENNLRIRRLTVASYENASLSGTRKNTGLHEPN</sequence>